<dbReference type="InterPro" id="IPR039308">
    <property type="entry name" value="GAS8"/>
</dbReference>
<dbReference type="GO" id="GO:0031267">
    <property type="term" value="F:small GTPase binding"/>
    <property type="evidence" value="ECO:0007669"/>
    <property type="project" value="InterPro"/>
</dbReference>
<evidence type="ECO:0000256" key="2">
    <source>
        <dbReference type="ARBA" id="ARBA00004245"/>
    </source>
</evidence>
<dbReference type="Pfam" id="PF13851">
    <property type="entry name" value="GAS"/>
    <property type="match status" value="1"/>
</dbReference>
<organism evidence="16 17">
    <name type="scientific">Sphaeramia orbicularis</name>
    <name type="common">orbiculate cardinalfish</name>
    <dbReference type="NCBI Taxonomy" id="375764"/>
    <lineage>
        <taxon>Eukaryota</taxon>
        <taxon>Metazoa</taxon>
        <taxon>Chordata</taxon>
        <taxon>Craniata</taxon>
        <taxon>Vertebrata</taxon>
        <taxon>Euteleostomi</taxon>
        <taxon>Actinopterygii</taxon>
        <taxon>Neopterygii</taxon>
        <taxon>Teleostei</taxon>
        <taxon>Neoteleostei</taxon>
        <taxon>Acanthomorphata</taxon>
        <taxon>Gobiaria</taxon>
        <taxon>Kurtiformes</taxon>
        <taxon>Apogonoidei</taxon>
        <taxon>Apogonidae</taxon>
        <taxon>Apogoninae</taxon>
        <taxon>Sphaeramia</taxon>
    </lineage>
</organism>
<evidence type="ECO:0000256" key="9">
    <source>
        <dbReference type="ARBA" id="ARBA00023069"/>
    </source>
</evidence>
<dbReference type="AlphaFoldDB" id="A0A673AQ64"/>
<reference evidence="16" key="3">
    <citation type="submission" date="2025-09" db="UniProtKB">
        <authorList>
            <consortium name="Ensembl"/>
        </authorList>
    </citation>
    <scope>IDENTIFICATION</scope>
</reference>
<sequence>QPPKNKGSSKKPPKVKTPTLIDGLTKDEMTKEQLEEHIARLREELDREREERNYFQLERDKIQTFWDITERQLKEAKAELTNLDRDVDEDQKHHQIETKVYKQKMKHLLCEHQNTVCELSADGLASSEVMQTKKTELENEIHDKIMSIRVDIQERDNESLVKETEKKHEDEIHKTRESLEKKFREVEDKYKRKLELLREELDNKRKSEICEREEHWNKHIATIMEVHKKALNKAREFINSTEKELDLNISLKKEIENENMKLKQKEKDLTSVLQDNKHLAECLSKVKEETFQIEKQMKHSMSKLRNNERFKERQLNNLMREHELLKNKFREIQQEGDELSKSFTRSFQKLQQKTDVKNIQLEKKLNSLTDTVEKTQTQLVSVLSAANVDQTAHRGIINKVEVQLCVFLFGSSSV</sequence>
<dbReference type="GO" id="GO:0005794">
    <property type="term" value="C:Golgi apparatus"/>
    <property type="evidence" value="ECO:0007669"/>
    <property type="project" value="TreeGrafter"/>
</dbReference>
<evidence type="ECO:0000256" key="1">
    <source>
        <dbReference type="ARBA" id="ARBA00004230"/>
    </source>
</evidence>
<gene>
    <name evidence="16" type="primary">LOC115417257</name>
</gene>
<name>A0A673AQ64_9TELE</name>
<dbReference type="GO" id="GO:0030317">
    <property type="term" value="P:flagellated sperm motility"/>
    <property type="evidence" value="ECO:0007669"/>
    <property type="project" value="TreeGrafter"/>
</dbReference>
<dbReference type="PANTHER" id="PTHR31543:SF0">
    <property type="entry name" value="DYNEIN REGULATORY COMPLEX SUBUNIT 4"/>
    <property type="match status" value="1"/>
</dbReference>
<feature type="coiled-coil region" evidence="13">
    <location>
        <begin position="301"/>
        <end position="378"/>
    </location>
</feature>
<reference evidence="16" key="1">
    <citation type="submission" date="2019-06" db="EMBL/GenBank/DDBJ databases">
        <authorList>
            <consortium name="Wellcome Sanger Institute Data Sharing"/>
        </authorList>
    </citation>
    <scope>NUCLEOTIDE SEQUENCE [LARGE SCALE GENOMIC DNA]</scope>
</reference>
<evidence type="ECO:0000256" key="6">
    <source>
        <dbReference type="ARBA" id="ARBA00022701"/>
    </source>
</evidence>
<keyword evidence="10" id="KW-0206">Cytoskeleton</keyword>
<dbReference type="PANTHER" id="PTHR31543">
    <property type="entry name" value="DYNEIN REGULATORY COMPLEX SUBUNIT 4"/>
    <property type="match status" value="1"/>
</dbReference>
<keyword evidence="6" id="KW-0493">Microtubule</keyword>
<evidence type="ECO:0000313" key="16">
    <source>
        <dbReference type="Ensembl" id="ENSSORP00005031810.1"/>
    </source>
</evidence>
<evidence type="ECO:0000256" key="8">
    <source>
        <dbReference type="ARBA" id="ARBA00023054"/>
    </source>
</evidence>
<feature type="coiled-coil region" evidence="13">
    <location>
        <begin position="248"/>
        <end position="275"/>
    </location>
</feature>
<evidence type="ECO:0000256" key="10">
    <source>
        <dbReference type="ARBA" id="ARBA00023212"/>
    </source>
</evidence>
<dbReference type="Ensembl" id="ENSSORT00005032694.1">
    <property type="protein sequence ID" value="ENSSORP00005031810.1"/>
    <property type="gene ID" value="ENSSORG00005015135.1"/>
</dbReference>
<protein>
    <recommendedName>
        <fullName evidence="4">Dynein regulatory complex subunit 4</fullName>
    </recommendedName>
    <alternativeName>
        <fullName evidence="12">Growth arrest-specific protein 8</fullName>
    </alternativeName>
</protein>
<feature type="coiled-coil region" evidence="13">
    <location>
        <begin position="169"/>
        <end position="207"/>
    </location>
</feature>
<feature type="domain" description="Growth arrest-specific protein 8" evidence="15">
    <location>
        <begin position="223"/>
        <end position="401"/>
    </location>
</feature>
<dbReference type="GO" id="GO:0005874">
    <property type="term" value="C:microtubule"/>
    <property type="evidence" value="ECO:0007669"/>
    <property type="project" value="UniProtKB-KW"/>
</dbReference>
<evidence type="ECO:0000256" key="14">
    <source>
        <dbReference type="SAM" id="MobiDB-lite"/>
    </source>
</evidence>
<evidence type="ECO:0000259" key="15">
    <source>
        <dbReference type="Pfam" id="PF13851"/>
    </source>
</evidence>
<dbReference type="FunCoup" id="A0A673AQ64">
    <property type="interactions" value="349"/>
</dbReference>
<evidence type="ECO:0000256" key="3">
    <source>
        <dbReference type="ARBA" id="ARBA00009859"/>
    </source>
</evidence>
<reference evidence="16" key="2">
    <citation type="submission" date="2025-08" db="UniProtKB">
        <authorList>
            <consortium name="Ensembl"/>
        </authorList>
    </citation>
    <scope>IDENTIFICATION</scope>
</reference>
<evidence type="ECO:0000256" key="11">
    <source>
        <dbReference type="ARBA" id="ARBA00023273"/>
    </source>
</evidence>
<proteinExistence type="inferred from homology"/>
<dbReference type="InParanoid" id="A0A673AQ64"/>
<keyword evidence="9" id="KW-0969">Cilium</keyword>
<evidence type="ECO:0000256" key="7">
    <source>
        <dbReference type="ARBA" id="ARBA00022846"/>
    </source>
</evidence>
<comment type="subcellular location">
    <subcellularLocation>
        <location evidence="1">Cell projection</location>
        <location evidence="1">Cilium</location>
        <location evidence="1">Flagellum</location>
    </subcellularLocation>
    <subcellularLocation>
        <location evidence="2">Cytoplasm</location>
        <location evidence="2">Cytoskeleton</location>
    </subcellularLocation>
</comment>
<comment type="similarity">
    <text evidence="3">Belongs to the DRC4 family.</text>
</comment>
<keyword evidence="7" id="KW-0282">Flagellum</keyword>
<keyword evidence="17" id="KW-1185">Reference proteome</keyword>
<evidence type="ECO:0000256" key="5">
    <source>
        <dbReference type="ARBA" id="ARBA00022490"/>
    </source>
</evidence>
<evidence type="ECO:0000256" key="4">
    <source>
        <dbReference type="ARBA" id="ARBA00021301"/>
    </source>
</evidence>
<keyword evidence="8 13" id="KW-0175">Coiled coil</keyword>
<keyword evidence="11" id="KW-0966">Cell projection</keyword>
<accession>A0A673AQ64</accession>
<evidence type="ECO:0000256" key="13">
    <source>
        <dbReference type="SAM" id="Coils"/>
    </source>
</evidence>
<dbReference type="GO" id="GO:0031514">
    <property type="term" value="C:motile cilium"/>
    <property type="evidence" value="ECO:0007669"/>
    <property type="project" value="UniProtKB-SubCell"/>
</dbReference>
<dbReference type="GO" id="GO:0008017">
    <property type="term" value="F:microtubule binding"/>
    <property type="evidence" value="ECO:0007669"/>
    <property type="project" value="InterPro"/>
</dbReference>
<evidence type="ECO:0000256" key="12">
    <source>
        <dbReference type="ARBA" id="ARBA00031568"/>
    </source>
</evidence>
<dbReference type="Proteomes" id="UP000472271">
    <property type="component" value="Chromosome 3"/>
</dbReference>
<dbReference type="InterPro" id="IPR025593">
    <property type="entry name" value="GAS8_dom"/>
</dbReference>
<keyword evidence="5" id="KW-0963">Cytoplasm</keyword>
<feature type="region of interest" description="Disordered" evidence="14">
    <location>
        <begin position="1"/>
        <end position="31"/>
    </location>
</feature>
<evidence type="ECO:0000313" key="17">
    <source>
        <dbReference type="Proteomes" id="UP000472271"/>
    </source>
</evidence>